<sequence>MTTTIADVSSISRVPVLQPDGANWLIFSTRFKYFVKSKARWGHFDGTTPKPVPPAAQTEIDEWEQHEDEAHNFLAQKLEDTTLLQADEKNTVAEMWEWINDEFTALSSHVVAAMQADFDSCNCGENGNVHTHLDQLKMKHKSLVAVGVVLTDSQYATRI</sequence>
<protein>
    <submittedName>
        <fullName evidence="1">Uncharacterized protein</fullName>
    </submittedName>
</protein>
<feature type="non-terminal residue" evidence="1">
    <location>
        <position position="159"/>
    </location>
</feature>
<proteinExistence type="predicted"/>
<reference evidence="1" key="1">
    <citation type="submission" date="2023-03" db="EMBL/GenBank/DDBJ databases">
        <title>Massive genome expansion in bonnet fungi (Mycena s.s.) driven by repeated elements and novel gene families across ecological guilds.</title>
        <authorList>
            <consortium name="Lawrence Berkeley National Laboratory"/>
            <person name="Harder C.B."/>
            <person name="Miyauchi S."/>
            <person name="Viragh M."/>
            <person name="Kuo A."/>
            <person name="Thoen E."/>
            <person name="Andreopoulos B."/>
            <person name="Lu D."/>
            <person name="Skrede I."/>
            <person name="Drula E."/>
            <person name="Henrissat B."/>
            <person name="Morin E."/>
            <person name="Kohler A."/>
            <person name="Barry K."/>
            <person name="LaButti K."/>
            <person name="Morin E."/>
            <person name="Salamov A."/>
            <person name="Lipzen A."/>
            <person name="Mereny Z."/>
            <person name="Hegedus B."/>
            <person name="Baldrian P."/>
            <person name="Stursova M."/>
            <person name="Weitz H."/>
            <person name="Taylor A."/>
            <person name="Grigoriev I.V."/>
            <person name="Nagy L.G."/>
            <person name="Martin F."/>
            <person name="Kauserud H."/>
        </authorList>
    </citation>
    <scope>NUCLEOTIDE SEQUENCE</scope>
    <source>
        <strain evidence="1">9144</strain>
    </source>
</reference>
<evidence type="ECO:0000313" key="2">
    <source>
        <dbReference type="Proteomes" id="UP001219525"/>
    </source>
</evidence>
<dbReference type="Proteomes" id="UP001219525">
    <property type="component" value="Unassembled WGS sequence"/>
</dbReference>
<gene>
    <name evidence="1" type="ORF">GGX14DRAFT_353122</name>
</gene>
<comment type="caution">
    <text evidence="1">The sequence shown here is derived from an EMBL/GenBank/DDBJ whole genome shotgun (WGS) entry which is preliminary data.</text>
</comment>
<keyword evidence="2" id="KW-1185">Reference proteome</keyword>
<organism evidence="1 2">
    <name type="scientific">Mycena pura</name>
    <dbReference type="NCBI Taxonomy" id="153505"/>
    <lineage>
        <taxon>Eukaryota</taxon>
        <taxon>Fungi</taxon>
        <taxon>Dikarya</taxon>
        <taxon>Basidiomycota</taxon>
        <taxon>Agaricomycotina</taxon>
        <taxon>Agaricomycetes</taxon>
        <taxon>Agaricomycetidae</taxon>
        <taxon>Agaricales</taxon>
        <taxon>Marasmiineae</taxon>
        <taxon>Mycenaceae</taxon>
        <taxon>Mycena</taxon>
    </lineage>
</organism>
<dbReference type="EMBL" id="JARJCW010000007">
    <property type="protein sequence ID" value="KAJ7222560.1"/>
    <property type="molecule type" value="Genomic_DNA"/>
</dbReference>
<evidence type="ECO:0000313" key="1">
    <source>
        <dbReference type="EMBL" id="KAJ7222560.1"/>
    </source>
</evidence>
<dbReference type="AlphaFoldDB" id="A0AAD6YLH0"/>
<dbReference type="Pfam" id="PF14223">
    <property type="entry name" value="Retrotran_gag_2"/>
    <property type="match status" value="1"/>
</dbReference>
<name>A0AAD6YLH0_9AGAR</name>
<accession>A0AAD6YLH0</accession>